<dbReference type="InterPro" id="IPR013783">
    <property type="entry name" value="Ig-like_fold"/>
</dbReference>
<evidence type="ECO:0000256" key="2">
    <source>
        <dbReference type="SAM" id="Phobius"/>
    </source>
</evidence>
<name>A0A3M2KYQ6_9ACTN</name>
<dbReference type="EMBL" id="RFFJ01000258">
    <property type="protein sequence ID" value="RMI29580.1"/>
    <property type="molecule type" value="Genomic_DNA"/>
</dbReference>
<dbReference type="Proteomes" id="UP000278673">
    <property type="component" value="Unassembled WGS sequence"/>
</dbReference>
<feature type="transmembrane region" description="Helical" evidence="2">
    <location>
        <begin position="217"/>
        <end position="238"/>
    </location>
</feature>
<gene>
    <name evidence="3" type="ORF">EBN88_27365</name>
</gene>
<organism evidence="3 4">
    <name type="scientific">Streptomyces triticirhizae</name>
    <dbReference type="NCBI Taxonomy" id="2483353"/>
    <lineage>
        <taxon>Bacteria</taxon>
        <taxon>Bacillati</taxon>
        <taxon>Actinomycetota</taxon>
        <taxon>Actinomycetes</taxon>
        <taxon>Kitasatosporales</taxon>
        <taxon>Streptomycetaceae</taxon>
        <taxon>Streptomyces</taxon>
    </lineage>
</organism>
<keyword evidence="2" id="KW-0812">Transmembrane</keyword>
<dbReference type="Gene3D" id="2.60.40.10">
    <property type="entry name" value="Immunoglobulins"/>
    <property type="match status" value="1"/>
</dbReference>
<accession>A0A3M2KYQ6</accession>
<evidence type="ECO:0000256" key="1">
    <source>
        <dbReference type="SAM" id="MobiDB-lite"/>
    </source>
</evidence>
<comment type="caution">
    <text evidence="3">The sequence shown here is derived from an EMBL/GenBank/DDBJ whole genome shotgun (WGS) entry which is preliminary data.</text>
</comment>
<feature type="transmembrane region" description="Helical" evidence="2">
    <location>
        <begin position="144"/>
        <end position="165"/>
    </location>
</feature>
<dbReference type="AlphaFoldDB" id="A0A3M2KYQ6"/>
<sequence>MADEPSSEAAPSAPDAERSAPPRPPRPRESTEPPAPKEPPAPQAQAAPPAPATPPEPKSPAHGADCSCGDCPASAAAALRRAEEALAELRDRLAAGEGIPQGLAHSPEASRQWISDELTEAAREVAVRATAHGRFRLAALADRALLAMWALVGALLLGQLATALLGDQGWTLARTTALLSAATVAGLLTPVGRAHRERGGLLAPLVGEDNRLSTSRAVAAGWLLLSGVTVLMLAFTLAGLGDGGERAALLDGLEPARAGGLLTAVALACAVTVWVRHTVATRVRGFRMQKVRAVVPRPADLLTDDGGRGSFPDVQYLLVNAAALTLVGVRLARGPRELPDLPWGVALLLGVSALTYLAAKYTEGARPVIQSVVRVREPGTVVAPIRQGDELEIRGSGFVPAGADSAERLAETVVRIGGLTVPVPLVPTRGGFDNPHDDRLVVRVPAEVEPGRVEVRVITAAGTESGRYRVTVAD</sequence>
<evidence type="ECO:0000313" key="3">
    <source>
        <dbReference type="EMBL" id="RMI29580.1"/>
    </source>
</evidence>
<protein>
    <recommendedName>
        <fullName evidence="5">Integral membrane protein</fullName>
    </recommendedName>
</protein>
<keyword evidence="2" id="KW-1133">Transmembrane helix</keyword>
<evidence type="ECO:0008006" key="5">
    <source>
        <dbReference type="Google" id="ProtNLM"/>
    </source>
</evidence>
<dbReference type="GO" id="GO:0005975">
    <property type="term" value="P:carbohydrate metabolic process"/>
    <property type="evidence" value="ECO:0007669"/>
    <property type="project" value="UniProtKB-ARBA"/>
</dbReference>
<keyword evidence="4" id="KW-1185">Reference proteome</keyword>
<feature type="transmembrane region" description="Helical" evidence="2">
    <location>
        <begin position="258"/>
        <end position="279"/>
    </location>
</feature>
<evidence type="ECO:0000313" key="4">
    <source>
        <dbReference type="Proteomes" id="UP000278673"/>
    </source>
</evidence>
<feature type="compositionally biased region" description="Pro residues" evidence="1">
    <location>
        <begin position="33"/>
        <end position="58"/>
    </location>
</feature>
<feature type="compositionally biased region" description="Basic and acidic residues" evidence="1">
    <location>
        <begin position="15"/>
        <end position="31"/>
    </location>
</feature>
<reference evidence="3 4" key="1">
    <citation type="submission" date="2018-10" db="EMBL/GenBank/DDBJ databases">
        <title>Isolation, diversity and antifungal activity of actinobacteria from wheat.</title>
        <authorList>
            <person name="Han C."/>
        </authorList>
    </citation>
    <scope>NUCLEOTIDE SEQUENCE [LARGE SCALE GENOMIC DNA]</scope>
    <source>
        <strain evidence="3 4">NEAU-YY642</strain>
    </source>
</reference>
<feature type="region of interest" description="Disordered" evidence="1">
    <location>
        <begin position="1"/>
        <end position="65"/>
    </location>
</feature>
<proteinExistence type="predicted"/>
<feature type="transmembrane region" description="Helical" evidence="2">
    <location>
        <begin position="171"/>
        <end position="191"/>
    </location>
</feature>
<keyword evidence="2" id="KW-0472">Membrane</keyword>